<dbReference type="SUPFAM" id="SSF54821">
    <property type="entry name" value="Ribosomal protein S3 C-terminal domain"/>
    <property type="match status" value="1"/>
</dbReference>
<dbReference type="InterPro" id="IPR036419">
    <property type="entry name" value="Ribosomal_S3_C_sf"/>
</dbReference>
<dbReference type="PROSITE" id="PS00548">
    <property type="entry name" value="RIBOSOMAL_S3"/>
    <property type="match status" value="1"/>
</dbReference>
<protein>
    <recommendedName>
        <fullName evidence="7 8">Small ribosomal subunit protein uS3</fullName>
    </recommendedName>
</protein>
<dbReference type="SUPFAM" id="SSF54814">
    <property type="entry name" value="Prokaryotic type KH domain (KH-domain type II)"/>
    <property type="match status" value="1"/>
</dbReference>
<dbReference type="PROSITE" id="PS50823">
    <property type="entry name" value="KH_TYPE_2"/>
    <property type="match status" value="1"/>
</dbReference>
<evidence type="ECO:0000256" key="1">
    <source>
        <dbReference type="ARBA" id="ARBA00010761"/>
    </source>
</evidence>
<dbReference type="PANTHER" id="PTHR11760:SF19">
    <property type="entry name" value="SMALL RIBOSOMAL SUBUNIT PROTEIN US3C"/>
    <property type="match status" value="1"/>
</dbReference>
<keyword evidence="3 8" id="KW-0694">RNA-binding</keyword>
<evidence type="ECO:0000256" key="7">
    <source>
        <dbReference type="ARBA" id="ARBA00035257"/>
    </source>
</evidence>
<dbReference type="Gene3D" id="3.30.1140.32">
    <property type="entry name" value="Ribosomal protein S3, C-terminal domain"/>
    <property type="match status" value="1"/>
</dbReference>
<evidence type="ECO:0000256" key="3">
    <source>
        <dbReference type="ARBA" id="ARBA00022884"/>
    </source>
</evidence>
<dbReference type="Pfam" id="PF07650">
    <property type="entry name" value="KH_2"/>
    <property type="match status" value="1"/>
</dbReference>
<organism evidence="11 12">
    <name type="scientific">Candidatus Cyrtobacter comes</name>
    <dbReference type="NCBI Taxonomy" id="675776"/>
    <lineage>
        <taxon>Bacteria</taxon>
        <taxon>Pseudomonadati</taxon>
        <taxon>Pseudomonadota</taxon>
        <taxon>Alphaproteobacteria</taxon>
        <taxon>Rickettsiales</taxon>
        <taxon>Candidatus Midichloriaceae</taxon>
        <taxon>Candidatus Cyrtobacter</taxon>
    </lineage>
</organism>
<dbReference type="Gene3D" id="3.30.300.20">
    <property type="match status" value="1"/>
</dbReference>
<keyword evidence="2 8" id="KW-0699">rRNA-binding</keyword>
<evidence type="ECO:0000256" key="6">
    <source>
        <dbReference type="ARBA" id="ARBA00024998"/>
    </source>
</evidence>
<dbReference type="InterPro" id="IPR001351">
    <property type="entry name" value="Ribosomal_uS3_C"/>
</dbReference>
<dbReference type="RefSeq" id="WP_322497239.1">
    <property type="nucleotide sequence ID" value="NZ_JARGYT010000002.1"/>
</dbReference>
<keyword evidence="12" id="KW-1185">Reference proteome</keyword>
<evidence type="ECO:0000256" key="9">
    <source>
        <dbReference type="RuleBase" id="RU003624"/>
    </source>
</evidence>
<evidence type="ECO:0000256" key="2">
    <source>
        <dbReference type="ARBA" id="ARBA00022730"/>
    </source>
</evidence>
<name>A0ABU5L6H3_9RICK</name>
<evidence type="ECO:0000256" key="8">
    <source>
        <dbReference type="HAMAP-Rule" id="MF_01309"/>
    </source>
</evidence>
<feature type="domain" description="KH type-2" evidence="10">
    <location>
        <begin position="39"/>
        <end position="107"/>
    </location>
</feature>
<sequence>MGQKVHPIGFRLGISSEWSASWYAGSKDYSENLLQDLKIREYVKKNIRSAGVSSVHIERVASKVRLTVKAARPGVIIGSKGRDIAKIKSFAEQVVSREVSVNIEGIKRVELDATLVAESIASQVEKRVSFRKLAKRAMQAAMRMGAEGIKVKISGRIAGAEIARSQWYSEGRIPLHELRSFIDYGFAIAHTVYGSIGLKVWIARGAKKDHSSN</sequence>
<dbReference type="NCBIfam" id="TIGR01009">
    <property type="entry name" value="rpsC_bact"/>
    <property type="match status" value="1"/>
</dbReference>
<accession>A0ABU5L6H3</accession>
<dbReference type="InterPro" id="IPR018280">
    <property type="entry name" value="Ribosomal_uS3_CS"/>
</dbReference>
<dbReference type="Proteomes" id="UP001293791">
    <property type="component" value="Unassembled WGS sequence"/>
</dbReference>
<evidence type="ECO:0000259" key="10">
    <source>
        <dbReference type="PROSITE" id="PS50823"/>
    </source>
</evidence>
<dbReference type="InterPro" id="IPR009019">
    <property type="entry name" value="KH_sf_prok-type"/>
</dbReference>
<gene>
    <name evidence="8" type="primary">rpsC</name>
    <name evidence="11" type="ORF">Cyrtocomes_00086</name>
</gene>
<dbReference type="InterPro" id="IPR005704">
    <property type="entry name" value="Ribosomal_uS3_bac-typ"/>
</dbReference>
<evidence type="ECO:0000256" key="4">
    <source>
        <dbReference type="ARBA" id="ARBA00022980"/>
    </source>
</evidence>
<evidence type="ECO:0000256" key="5">
    <source>
        <dbReference type="ARBA" id="ARBA00023274"/>
    </source>
</evidence>
<comment type="function">
    <text evidence="6 8">Binds the lower part of the 30S subunit head. Binds mRNA in the 70S ribosome, positioning it for translation.</text>
</comment>
<dbReference type="EMBL" id="JARGYT010000002">
    <property type="protein sequence ID" value="MDZ5761728.1"/>
    <property type="molecule type" value="Genomic_DNA"/>
</dbReference>
<dbReference type="PANTHER" id="PTHR11760">
    <property type="entry name" value="30S/40S RIBOSOMAL PROTEIN S3"/>
    <property type="match status" value="1"/>
</dbReference>
<comment type="caution">
    <text evidence="11">The sequence shown here is derived from an EMBL/GenBank/DDBJ whole genome shotgun (WGS) entry which is preliminary data.</text>
</comment>
<reference evidence="11 12" key="1">
    <citation type="submission" date="2023-02" db="EMBL/GenBank/DDBJ databases">
        <title>Host association and intracellularity evolved multiple times independently in the Rickettsiales.</title>
        <authorList>
            <person name="Castelli M."/>
            <person name="Nardi T."/>
            <person name="Gammuto L."/>
            <person name="Bellinzona G."/>
            <person name="Sabaneyeva E."/>
            <person name="Potekhin A."/>
            <person name="Serra V."/>
            <person name="Petroni G."/>
            <person name="Sassera D."/>
        </authorList>
    </citation>
    <scope>NUCLEOTIDE SEQUENCE [LARGE SCALE GENOMIC DNA]</scope>
    <source>
        <strain evidence="11 12">BOD18</strain>
    </source>
</reference>
<keyword evidence="4 8" id="KW-0689">Ribosomal protein</keyword>
<dbReference type="InterPro" id="IPR057258">
    <property type="entry name" value="Ribosomal_uS3"/>
</dbReference>
<keyword evidence="5 8" id="KW-0687">Ribonucleoprotein</keyword>
<dbReference type="InterPro" id="IPR015946">
    <property type="entry name" value="KH_dom-like_a/b"/>
</dbReference>
<proteinExistence type="inferred from homology"/>
<dbReference type="Pfam" id="PF00189">
    <property type="entry name" value="Ribosomal_S3_C"/>
    <property type="match status" value="1"/>
</dbReference>
<evidence type="ECO:0000313" key="11">
    <source>
        <dbReference type="EMBL" id="MDZ5761728.1"/>
    </source>
</evidence>
<dbReference type="CDD" id="cd02412">
    <property type="entry name" value="KH-II_30S_S3"/>
    <property type="match status" value="1"/>
</dbReference>
<dbReference type="InterPro" id="IPR004044">
    <property type="entry name" value="KH_dom_type_2"/>
</dbReference>
<dbReference type="GO" id="GO:0005840">
    <property type="term" value="C:ribosome"/>
    <property type="evidence" value="ECO:0007669"/>
    <property type="project" value="UniProtKB-KW"/>
</dbReference>
<comment type="subunit">
    <text evidence="8">Part of the 30S ribosomal subunit. Forms a tight complex with proteins S10 and S14.</text>
</comment>
<evidence type="ECO:0000313" key="12">
    <source>
        <dbReference type="Proteomes" id="UP001293791"/>
    </source>
</evidence>
<dbReference type="HAMAP" id="MF_01309_B">
    <property type="entry name" value="Ribosomal_uS3_B"/>
    <property type="match status" value="1"/>
</dbReference>
<comment type="similarity">
    <text evidence="1 8 9">Belongs to the universal ribosomal protein uS3 family.</text>
</comment>